<dbReference type="EMBL" id="AGEL01000006">
    <property type="protein sequence ID" value="EHO17340.1"/>
    <property type="molecule type" value="Genomic_DNA"/>
</dbReference>
<sequence>MKRYISDLHFFHDNLNREMDCRGFASLEEMHAHMIAVWNQTVSPKDEVFILGDFSVGKAEETNEIVRQLKGELYLLRGNHDYYLKKSVFDRSRFHWIQDYAEIHDEGRKVILSHYPVFCYNGQNRLTAEGEPRSVMLYGHLHDTFDEVLVNRFIAETRAAKRPQRDRETGEILEKDIPCLMINCFCMFSEYRPLGLLEWIELDRARRLSALQRDSR</sequence>
<keyword evidence="4" id="KW-1185">Reference proteome</keyword>
<evidence type="ECO:0000313" key="3">
    <source>
        <dbReference type="EMBL" id="EHO17340.1"/>
    </source>
</evidence>
<dbReference type="Pfam" id="PF12850">
    <property type="entry name" value="Metallophos_2"/>
    <property type="match status" value="1"/>
</dbReference>
<reference evidence="3 4" key="1">
    <citation type="submission" date="2011-10" db="EMBL/GenBank/DDBJ databases">
        <title>The Genome Sequence of Lachnospiraceae bacterium ACC2.</title>
        <authorList>
            <consortium name="The Broad Institute Genome Sequencing Platform"/>
            <person name="Earl A."/>
            <person name="Ward D."/>
            <person name="Feldgarden M."/>
            <person name="Gevers D."/>
            <person name="Sizova M."/>
            <person name="Hazen A."/>
            <person name="Epstein S."/>
            <person name="Young S.K."/>
            <person name="Zeng Q."/>
            <person name="Gargeya S."/>
            <person name="Fitzgerald M."/>
            <person name="Haas B."/>
            <person name="Abouelleil A."/>
            <person name="Alvarado L."/>
            <person name="Arachchi H.M."/>
            <person name="Berlin A."/>
            <person name="Brown A."/>
            <person name="Chapman S.B."/>
            <person name="Chen Z."/>
            <person name="Dunbar C."/>
            <person name="Freedman E."/>
            <person name="Gearin G."/>
            <person name="Goldberg J."/>
            <person name="Griggs A."/>
            <person name="Gujja S."/>
            <person name="Heiman D."/>
            <person name="Howarth C."/>
            <person name="Larson L."/>
            <person name="Lui A."/>
            <person name="MacDonald P.J.P."/>
            <person name="Montmayeur A."/>
            <person name="Murphy C."/>
            <person name="Neiman D."/>
            <person name="Pearson M."/>
            <person name="Priest M."/>
            <person name="Roberts A."/>
            <person name="Saif S."/>
            <person name="Shea T."/>
            <person name="Shenoy N."/>
            <person name="Sisk P."/>
            <person name="Stolte C."/>
            <person name="Sykes S."/>
            <person name="Wortman J."/>
            <person name="Nusbaum C."/>
            <person name="Birren B."/>
        </authorList>
    </citation>
    <scope>NUCLEOTIDE SEQUENCE [LARGE SCALE GENOMIC DNA]</scope>
    <source>
        <strain evidence="3 4">ACC2</strain>
    </source>
</reference>
<comment type="similarity">
    <text evidence="1">Belongs to the metallophosphoesterase superfamily. YfcE family.</text>
</comment>
<dbReference type="InterPro" id="IPR029052">
    <property type="entry name" value="Metallo-depent_PP-like"/>
</dbReference>
<dbReference type="GeneID" id="86940701"/>
<name>A0AA37DGP3_9FIRM</name>
<evidence type="ECO:0000259" key="2">
    <source>
        <dbReference type="Pfam" id="PF12850"/>
    </source>
</evidence>
<comment type="caution">
    <text evidence="3">The sequence shown here is derived from an EMBL/GenBank/DDBJ whole genome shotgun (WGS) entry which is preliminary data.</text>
</comment>
<dbReference type="Gene3D" id="3.60.21.10">
    <property type="match status" value="1"/>
</dbReference>
<feature type="domain" description="Calcineurin-like phosphoesterase" evidence="2">
    <location>
        <begin position="5"/>
        <end position="146"/>
    </location>
</feature>
<evidence type="ECO:0000313" key="4">
    <source>
        <dbReference type="Proteomes" id="UP000018466"/>
    </source>
</evidence>
<dbReference type="SUPFAM" id="SSF56300">
    <property type="entry name" value="Metallo-dependent phosphatases"/>
    <property type="match status" value="1"/>
</dbReference>
<proteinExistence type="inferred from homology"/>
<dbReference type="InterPro" id="IPR024654">
    <property type="entry name" value="Calcineurin-like_PHP_lpxH"/>
</dbReference>
<protein>
    <recommendedName>
        <fullName evidence="2">Calcineurin-like phosphoesterase domain-containing protein</fullName>
    </recommendedName>
</protein>
<dbReference type="AlphaFoldDB" id="A0AA37DGP3"/>
<dbReference type="RefSeq" id="WP_009532772.1">
    <property type="nucleotide sequence ID" value="NZ_JH590862.1"/>
</dbReference>
<gene>
    <name evidence="3" type="ORF">HMPREF9623_00939</name>
</gene>
<accession>A0AA37DGP3</accession>
<dbReference type="Proteomes" id="UP000018466">
    <property type="component" value="Unassembled WGS sequence"/>
</dbReference>
<organism evidence="3 4">
    <name type="scientific">Stomatobaculum longum</name>
    <dbReference type="NCBI Taxonomy" id="796942"/>
    <lineage>
        <taxon>Bacteria</taxon>
        <taxon>Bacillati</taxon>
        <taxon>Bacillota</taxon>
        <taxon>Clostridia</taxon>
        <taxon>Lachnospirales</taxon>
        <taxon>Lachnospiraceae</taxon>
        <taxon>Stomatobaculum</taxon>
    </lineage>
</organism>
<evidence type="ECO:0000256" key="1">
    <source>
        <dbReference type="ARBA" id="ARBA00008950"/>
    </source>
</evidence>